<reference evidence="1" key="1">
    <citation type="submission" date="2013-07" db="EMBL/GenBank/DDBJ databases">
        <title>The genome of Eucalyptus grandis.</title>
        <authorList>
            <person name="Schmutz J."/>
            <person name="Hayes R."/>
            <person name="Myburg A."/>
            <person name="Tuskan G."/>
            <person name="Grattapaglia D."/>
            <person name="Rokhsar D.S."/>
        </authorList>
    </citation>
    <scope>NUCLEOTIDE SEQUENCE</scope>
    <source>
        <tissue evidence="1">Leaf extractions</tissue>
    </source>
</reference>
<dbReference type="AlphaFoldDB" id="A0A059AKG2"/>
<gene>
    <name evidence="1" type="ORF">EUGRSUZ_I00180</name>
</gene>
<evidence type="ECO:0000313" key="1">
    <source>
        <dbReference type="EMBL" id="KCW54191.1"/>
    </source>
</evidence>
<protein>
    <submittedName>
        <fullName evidence="1">Uncharacterized protein</fullName>
    </submittedName>
</protein>
<dbReference type="Gramene" id="KCW54191">
    <property type="protein sequence ID" value="KCW54191"/>
    <property type="gene ID" value="EUGRSUZ_I00180"/>
</dbReference>
<dbReference type="EMBL" id="KK198761">
    <property type="protein sequence ID" value="KCW54191.1"/>
    <property type="molecule type" value="Genomic_DNA"/>
</dbReference>
<proteinExistence type="predicted"/>
<organism evidence="1">
    <name type="scientific">Eucalyptus grandis</name>
    <name type="common">Flooded gum</name>
    <dbReference type="NCBI Taxonomy" id="71139"/>
    <lineage>
        <taxon>Eukaryota</taxon>
        <taxon>Viridiplantae</taxon>
        <taxon>Streptophyta</taxon>
        <taxon>Embryophyta</taxon>
        <taxon>Tracheophyta</taxon>
        <taxon>Spermatophyta</taxon>
        <taxon>Magnoliopsida</taxon>
        <taxon>eudicotyledons</taxon>
        <taxon>Gunneridae</taxon>
        <taxon>Pentapetalae</taxon>
        <taxon>rosids</taxon>
        <taxon>malvids</taxon>
        <taxon>Myrtales</taxon>
        <taxon>Myrtaceae</taxon>
        <taxon>Myrtoideae</taxon>
        <taxon>Eucalypteae</taxon>
        <taxon>Eucalyptus</taxon>
    </lineage>
</organism>
<sequence>MTDSGLNFGHVKTISNEIQSGHSIAHWKDIRTIFDFHEDFEHRKPQQPAHIKSFAQKVRSAKETEYQSRTTFQPKKITAEPNDVLLGHVNYQIEA</sequence>
<accession>A0A059AKG2</accession>
<dbReference type="InParanoid" id="A0A059AKG2"/>
<name>A0A059AKG2_EUCGR</name>